<keyword evidence="7" id="KW-1185">Reference proteome</keyword>
<dbReference type="Proteomes" id="UP000318582">
    <property type="component" value="Unassembled WGS sequence"/>
</dbReference>
<sequence>MKVAILAASAVALFQGVAAHTYIDHVILPGGAKCDGVKHNAGWNNGQRNFPVKDLKSADMICGAAPVAAAAATCPIAAGGKVQLIWGHNQVGDDIIDLSHKGPCNIYLAPAKADNSVPTGAVWFKIQEQGFNAATNKWCVEDLVANKGVMDVTIPANLPAGDYVMRAEIAALHESDTLFTQNPARGIQLYNFCTQFKVSGGGNANFSPKINAQTFLTDSTPGVNFNYYGSPASSFPKAFGGPIATASGSAPAPPSVPKPQPPTQPAPVPKPQPPTQPAPVPKPQPPTQPAPVPKPQPPTQPAPVPAPAPAPAPGGSNKCSVVQPACWAAQRKCWDDFNTCIKNKGWTTECQNMQQVCGQKGDECNKIKCSWTRRSIRSA</sequence>
<dbReference type="GO" id="GO:0030245">
    <property type="term" value="P:cellulose catabolic process"/>
    <property type="evidence" value="ECO:0007669"/>
    <property type="project" value="UniProtKB-UniRule"/>
</dbReference>
<keyword evidence="2" id="KW-0964">Secreted</keyword>
<reference evidence="6 7" key="1">
    <citation type="journal article" date="2019" name="Sci. Rep.">
        <title>Comparative genomics of chytrid fungi reveal insights into the obligate biotrophic and pathogenic lifestyle of Synchytrium endobioticum.</title>
        <authorList>
            <person name="van de Vossenberg B.T.L.H."/>
            <person name="Warris S."/>
            <person name="Nguyen H.D.T."/>
            <person name="van Gent-Pelzer M.P.E."/>
            <person name="Joly D.L."/>
            <person name="van de Geest H.C."/>
            <person name="Bonants P.J.M."/>
            <person name="Smith D.S."/>
            <person name="Levesque C.A."/>
            <person name="van der Lee T.A.J."/>
        </authorList>
    </citation>
    <scope>NUCLEOTIDE SEQUENCE [LARGE SCALE GENOMIC DNA]</scope>
    <source>
        <strain evidence="6 7">CBS 809.83</strain>
    </source>
</reference>
<name>A0A507E2U7_9FUNG</name>
<keyword evidence="2" id="KW-0624">Polysaccharide degradation</keyword>
<feature type="chain" id="PRO_5021274634" description="AA9 family lytic polysaccharide monooxygenase" evidence="4">
    <location>
        <begin position="20"/>
        <end position="379"/>
    </location>
</feature>
<dbReference type="Pfam" id="PF03443">
    <property type="entry name" value="AA9"/>
    <property type="match status" value="1"/>
</dbReference>
<keyword evidence="1 2" id="KW-1015">Disulfide bond</keyword>
<evidence type="ECO:0000313" key="6">
    <source>
        <dbReference type="EMBL" id="TPX58164.1"/>
    </source>
</evidence>
<evidence type="ECO:0000256" key="1">
    <source>
        <dbReference type="ARBA" id="ARBA00023157"/>
    </source>
</evidence>
<keyword evidence="2" id="KW-0136">Cellulose degradation</keyword>
<keyword evidence="4" id="KW-0732">Signal</keyword>
<evidence type="ECO:0000256" key="3">
    <source>
        <dbReference type="SAM" id="MobiDB-lite"/>
    </source>
</evidence>
<dbReference type="STRING" id="109895.A0A507E2U7"/>
<dbReference type="EC" id="1.14.99.56" evidence="2"/>
<feature type="signal peptide" evidence="4">
    <location>
        <begin position="1"/>
        <end position="19"/>
    </location>
</feature>
<dbReference type="PANTHER" id="PTHR33353">
    <property type="entry name" value="PUTATIVE (AFU_ORTHOLOGUE AFUA_1G12560)-RELATED"/>
    <property type="match status" value="1"/>
</dbReference>
<feature type="region of interest" description="Disordered" evidence="3">
    <location>
        <begin position="244"/>
        <end position="315"/>
    </location>
</feature>
<dbReference type="EMBL" id="QEAQ01000040">
    <property type="protein sequence ID" value="TPX58164.1"/>
    <property type="molecule type" value="Genomic_DNA"/>
</dbReference>
<evidence type="ECO:0000256" key="2">
    <source>
        <dbReference type="RuleBase" id="RU368122"/>
    </source>
</evidence>
<dbReference type="GO" id="GO:0005576">
    <property type="term" value="C:extracellular region"/>
    <property type="evidence" value="ECO:0007669"/>
    <property type="project" value="UniProtKB-SubCell"/>
</dbReference>
<comment type="subcellular location">
    <subcellularLocation>
        <location evidence="2">Secreted</location>
    </subcellularLocation>
</comment>
<dbReference type="CDD" id="cd21175">
    <property type="entry name" value="LPMO_AA9"/>
    <property type="match status" value="1"/>
</dbReference>
<evidence type="ECO:0000313" key="7">
    <source>
        <dbReference type="Proteomes" id="UP000318582"/>
    </source>
</evidence>
<dbReference type="AlphaFoldDB" id="A0A507E2U7"/>
<dbReference type="InterPro" id="IPR049892">
    <property type="entry name" value="AA9"/>
</dbReference>
<protein>
    <recommendedName>
        <fullName evidence="2">AA9 family lytic polysaccharide monooxygenase</fullName>
        <ecNumber evidence="2">1.14.99.56</ecNumber>
    </recommendedName>
    <alternativeName>
        <fullName evidence="2">Endo-beta-1,4-glucanase</fullName>
    </alternativeName>
    <alternativeName>
        <fullName evidence="2">Glycosyl hydrolase 61 family protein</fullName>
    </alternativeName>
</protein>
<organism evidence="6 7">
    <name type="scientific">Powellomyces hirtus</name>
    <dbReference type="NCBI Taxonomy" id="109895"/>
    <lineage>
        <taxon>Eukaryota</taxon>
        <taxon>Fungi</taxon>
        <taxon>Fungi incertae sedis</taxon>
        <taxon>Chytridiomycota</taxon>
        <taxon>Chytridiomycota incertae sedis</taxon>
        <taxon>Chytridiomycetes</taxon>
        <taxon>Spizellomycetales</taxon>
        <taxon>Powellomycetaceae</taxon>
        <taxon>Powellomyces</taxon>
    </lineage>
</organism>
<comment type="domain">
    <text evidence="2">Has a modular structure: an endo-beta-1,4-glucanase catalytic module at the N-terminus, a linker rich in serines and threonines, and a C-terminal carbohydrate-binding module (CBM).</text>
</comment>
<evidence type="ECO:0000259" key="5">
    <source>
        <dbReference type="Pfam" id="PF03443"/>
    </source>
</evidence>
<feature type="compositionally biased region" description="Pro residues" evidence="3">
    <location>
        <begin position="251"/>
        <end position="312"/>
    </location>
</feature>
<comment type="function">
    <text evidence="2">Lytic polysaccharide monooxygenase (LMPO) that depolymerizes crystalline and amorphous polysaccharides via the oxidation of scissile alpha- or beta-(1-4)-glycosidic bonds, yielding C1 and/or C4 oxidation products. Catalysis by LPMOs requires the reduction of the active-site copper from Cu(II) to Cu(I) by a reducing agent and H(2)O(2) or O(2) as a cosubstrate.</text>
</comment>
<dbReference type="InterPro" id="IPR005103">
    <property type="entry name" value="AA9_LPMO"/>
</dbReference>
<dbReference type="GO" id="GO:0030248">
    <property type="term" value="F:cellulose binding"/>
    <property type="evidence" value="ECO:0007669"/>
    <property type="project" value="UniProtKB-UniRule"/>
</dbReference>
<evidence type="ECO:0000256" key="4">
    <source>
        <dbReference type="SAM" id="SignalP"/>
    </source>
</evidence>
<accession>A0A507E2U7</accession>
<dbReference type="PANTHER" id="PTHR33353:SF32">
    <property type="entry name" value="ENDO-BETA-1,4-GLUCANASE D"/>
    <property type="match status" value="1"/>
</dbReference>
<gene>
    <name evidence="6" type="ORF">PhCBS80983_g03304</name>
</gene>
<dbReference type="GO" id="GO:0008810">
    <property type="term" value="F:cellulase activity"/>
    <property type="evidence" value="ECO:0007669"/>
    <property type="project" value="UniProtKB-UniRule"/>
</dbReference>
<keyword evidence="2" id="KW-0119">Carbohydrate metabolism</keyword>
<feature type="domain" description="Auxiliary Activity family 9 catalytic" evidence="5">
    <location>
        <begin position="20"/>
        <end position="231"/>
    </location>
</feature>
<comment type="caution">
    <text evidence="6">The sequence shown here is derived from an EMBL/GenBank/DDBJ whole genome shotgun (WGS) entry which is preliminary data.</text>
</comment>
<comment type="catalytic activity">
    <reaction evidence="2">
        <text>[(1-&gt;4)-beta-D-glucosyl]n+m + reduced acceptor + O2 = 4-dehydro-beta-D-glucosyl-[(1-&gt;4)-beta-D-glucosyl]n-1 + [(1-&gt;4)-beta-D-glucosyl]m + acceptor + H2O.</text>
        <dbReference type="EC" id="1.14.99.56"/>
    </reaction>
</comment>
<dbReference type="Gene3D" id="2.70.50.70">
    <property type="match status" value="1"/>
</dbReference>
<proteinExistence type="predicted"/>